<dbReference type="EMBL" id="JAVDSJ010000005">
    <property type="protein sequence ID" value="MDR6585508.1"/>
    <property type="molecule type" value="Genomic_DNA"/>
</dbReference>
<keyword evidence="2 5" id="KW-0238">DNA-binding</keyword>
<comment type="caution">
    <text evidence="5">The sequence shown here is derived from an EMBL/GenBank/DDBJ whole genome shotgun (WGS) entry which is preliminary data.</text>
</comment>
<sequence length="236" mass="26323">MESNTSLEAVEDSPPFIEQVFDALLFDIAFCKLEPGERIRQSVLASQLKVSRQPISHALQLLKHEGLLQDSGRQGLQVTPIEPEYMRLLFQARRPLEASAAALAAQRVADHRANDDECEFLRRMLVAGQDKVRAHAPAPEIAMAEFQCHVALYRLSGNTVIEQMMNGRWAHIMRALITTHAKADILVAWEEHAAIADCVLRGSVLEASELVSRHVQRCGIALCKHLEEVLAQPSHL</sequence>
<evidence type="ECO:0000256" key="1">
    <source>
        <dbReference type="ARBA" id="ARBA00023015"/>
    </source>
</evidence>
<keyword evidence="6" id="KW-1185">Reference proteome</keyword>
<dbReference type="InterPro" id="IPR000524">
    <property type="entry name" value="Tscrpt_reg_HTH_GntR"/>
</dbReference>
<dbReference type="SUPFAM" id="SSF46785">
    <property type="entry name" value="Winged helix' DNA-binding domain"/>
    <property type="match status" value="1"/>
</dbReference>
<dbReference type="SMART" id="SM00895">
    <property type="entry name" value="FCD"/>
    <property type="match status" value="1"/>
</dbReference>
<keyword evidence="3" id="KW-0804">Transcription</keyword>
<organism evidence="5 6">
    <name type="scientific">Herbaspirillum frisingense</name>
    <dbReference type="NCBI Taxonomy" id="92645"/>
    <lineage>
        <taxon>Bacteria</taxon>
        <taxon>Pseudomonadati</taxon>
        <taxon>Pseudomonadota</taxon>
        <taxon>Betaproteobacteria</taxon>
        <taxon>Burkholderiales</taxon>
        <taxon>Oxalobacteraceae</taxon>
        <taxon>Herbaspirillum</taxon>
    </lineage>
</organism>
<dbReference type="Pfam" id="PF07729">
    <property type="entry name" value="FCD"/>
    <property type="match status" value="1"/>
</dbReference>
<protein>
    <submittedName>
        <fullName evidence="5">DNA-binding GntR family transcriptional regulator</fullName>
    </submittedName>
</protein>
<evidence type="ECO:0000313" key="6">
    <source>
        <dbReference type="Proteomes" id="UP001260715"/>
    </source>
</evidence>
<feature type="domain" description="HTH gntR-type" evidence="4">
    <location>
        <begin position="14"/>
        <end position="81"/>
    </location>
</feature>
<accession>A0ABU1PJK9</accession>
<dbReference type="GO" id="GO:0003677">
    <property type="term" value="F:DNA binding"/>
    <property type="evidence" value="ECO:0007669"/>
    <property type="project" value="UniProtKB-KW"/>
</dbReference>
<dbReference type="PANTHER" id="PTHR43537">
    <property type="entry name" value="TRANSCRIPTIONAL REGULATOR, GNTR FAMILY"/>
    <property type="match status" value="1"/>
</dbReference>
<gene>
    <name evidence="5" type="ORF">J2W50_003726</name>
</gene>
<dbReference type="InterPro" id="IPR036388">
    <property type="entry name" value="WH-like_DNA-bd_sf"/>
</dbReference>
<dbReference type="Pfam" id="PF00392">
    <property type="entry name" value="GntR"/>
    <property type="match status" value="1"/>
</dbReference>
<evidence type="ECO:0000259" key="4">
    <source>
        <dbReference type="PROSITE" id="PS50949"/>
    </source>
</evidence>
<evidence type="ECO:0000256" key="2">
    <source>
        <dbReference type="ARBA" id="ARBA00023125"/>
    </source>
</evidence>
<dbReference type="Gene3D" id="1.10.10.10">
    <property type="entry name" value="Winged helix-like DNA-binding domain superfamily/Winged helix DNA-binding domain"/>
    <property type="match status" value="1"/>
</dbReference>
<dbReference type="PANTHER" id="PTHR43537:SF45">
    <property type="entry name" value="GNTR FAMILY REGULATORY PROTEIN"/>
    <property type="match status" value="1"/>
</dbReference>
<reference evidence="5 6" key="1">
    <citation type="submission" date="2023-07" db="EMBL/GenBank/DDBJ databases">
        <title>Sorghum-associated microbial communities from plants grown in Nebraska, USA.</title>
        <authorList>
            <person name="Schachtman D."/>
        </authorList>
    </citation>
    <scope>NUCLEOTIDE SEQUENCE [LARGE SCALE GENOMIC DNA]</scope>
    <source>
        <strain evidence="5 6">596</strain>
    </source>
</reference>
<dbReference type="PROSITE" id="PS50949">
    <property type="entry name" value="HTH_GNTR"/>
    <property type="match status" value="1"/>
</dbReference>
<dbReference type="Gene3D" id="1.20.120.530">
    <property type="entry name" value="GntR ligand-binding domain-like"/>
    <property type="match status" value="1"/>
</dbReference>
<evidence type="ECO:0000256" key="3">
    <source>
        <dbReference type="ARBA" id="ARBA00023163"/>
    </source>
</evidence>
<dbReference type="SUPFAM" id="SSF48008">
    <property type="entry name" value="GntR ligand-binding domain-like"/>
    <property type="match status" value="1"/>
</dbReference>
<proteinExistence type="predicted"/>
<dbReference type="InterPro" id="IPR011711">
    <property type="entry name" value="GntR_C"/>
</dbReference>
<dbReference type="RefSeq" id="WP_310011309.1">
    <property type="nucleotide sequence ID" value="NZ_JAVDSJ010000005.1"/>
</dbReference>
<dbReference type="InterPro" id="IPR036390">
    <property type="entry name" value="WH_DNA-bd_sf"/>
</dbReference>
<dbReference type="SMART" id="SM00345">
    <property type="entry name" value="HTH_GNTR"/>
    <property type="match status" value="1"/>
</dbReference>
<dbReference type="Proteomes" id="UP001260715">
    <property type="component" value="Unassembled WGS sequence"/>
</dbReference>
<dbReference type="InterPro" id="IPR008920">
    <property type="entry name" value="TF_FadR/GntR_C"/>
</dbReference>
<keyword evidence="1" id="KW-0805">Transcription regulation</keyword>
<evidence type="ECO:0000313" key="5">
    <source>
        <dbReference type="EMBL" id="MDR6585508.1"/>
    </source>
</evidence>
<name>A0ABU1PJK9_9BURK</name>